<evidence type="ECO:0000256" key="3">
    <source>
        <dbReference type="ARBA" id="ARBA00022475"/>
    </source>
</evidence>
<evidence type="ECO:0000313" key="8">
    <source>
        <dbReference type="EMBL" id="MBE9608111.1"/>
    </source>
</evidence>
<proteinExistence type="inferred from homology"/>
<dbReference type="EMBL" id="JADFUA010000001">
    <property type="protein sequence ID" value="MBE9608111.1"/>
    <property type="molecule type" value="Genomic_DNA"/>
</dbReference>
<comment type="similarity">
    <text evidence="2">Belongs to the DoxX family.</text>
</comment>
<dbReference type="RefSeq" id="WP_194114612.1">
    <property type="nucleotide sequence ID" value="NZ_JADFUA010000001.1"/>
</dbReference>
<dbReference type="Proteomes" id="UP000604481">
    <property type="component" value="Unassembled WGS sequence"/>
</dbReference>
<evidence type="ECO:0000256" key="1">
    <source>
        <dbReference type="ARBA" id="ARBA00004651"/>
    </source>
</evidence>
<evidence type="ECO:0000313" key="9">
    <source>
        <dbReference type="Proteomes" id="UP000604481"/>
    </source>
</evidence>
<sequence length="147" mass="15746">MSHPLSHSVSPWGLTLLRSALGCMWIAHALLKWLVFTLPGTAQFFSSVGLPGWLAYPVFAAELLGGVALLLGFYARQVALLLLPIMLGAAYVHLGNGWVHTSPGGGWEYPVFLSLSLLALWLGGDGALGLCRSRWLVPNGGLAHETR</sequence>
<feature type="transmembrane region" description="Helical" evidence="7">
    <location>
        <begin position="80"/>
        <end position="99"/>
    </location>
</feature>
<dbReference type="AlphaFoldDB" id="A0A8J7K0I5"/>
<accession>A0A8J7K0I5</accession>
<gene>
    <name evidence="8" type="ORF">INR99_02005</name>
</gene>
<feature type="transmembrane region" description="Helical" evidence="7">
    <location>
        <begin position="12"/>
        <end position="34"/>
    </location>
</feature>
<comment type="subcellular location">
    <subcellularLocation>
        <location evidence="1">Cell membrane</location>
        <topology evidence="1">Multi-pass membrane protein</topology>
    </subcellularLocation>
</comment>
<comment type="caution">
    <text evidence="8">The sequence shown here is derived from an EMBL/GenBank/DDBJ whole genome shotgun (WGS) entry which is preliminary data.</text>
</comment>
<keyword evidence="3" id="KW-1003">Cell membrane</keyword>
<dbReference type="PANTHER" id="PTHR33452:SF1">
    <property type="entry name" value="INNER MEMBRANE PROTEIN YPHA-RELATED"/>
    <property type="match status" value="1"/>
</dbReference>
<reference evidence="8 9" key="1">
    <citation type="submission" date="2020-10" db="EMBL/GenBank/DDBJ databases">
        <title>The genome sequence of Chitinilyticum litopenaei 4Y14.</title>
        <authorList>
            <person name="Liu Y."/>
        </authorList>
    </citation>
    <scope>NUCLEOTIDE SEQUENCE [LARGE SCALE GENOMIC DNA]</scope>
    <source>
        <strain evidence="8 9">4Y14</strain>
    </source>
</reference>
<evidence type="ECO:0000256" key="6">
    <source>
        <dbReference type="ARBA" id="ARBA00023136"/>
    </source>
</evidence>
<dbReference type="InterPro" id="IPR051907">
    <property type="entry name" value="DoxX-like_oxidoreductase"/>
</dbReference>
<evidence type="ECO:0000256" key="7">
    <source>
        <dbReference type="SAM" id="Phobius"/>
    </source>
</evidence>
<dbReference type="InterPro" id="IPR032808">
    <property type="entry name" value="DoxX"/>
</dbReference>
<feature type="transmembrane region" description="Helical" evidence="7">
    <location>
        <begin position="111"/>
        <end position="131"/>
    </location>
</feature>
<name>A0A8J7K0I5_9NEIS</name>
<keyword evidence="4 7" id="KW-0812">Transmembrane</keyword>
<dbReference type="Pfam" id="PF07681">
    <property type="entry name" value="DoxX"/>
    <property type="match status" value="1"/>
</dbReference>
<protein>
    <submittedName>
        <fullName evidence="8">DoxX family protein</fullName>
    </submittedName>
</protein>
<dbReference type="PANTHER" id="PTHR33452">
    <property type="entry name" value="OXIDOREDUCTASE CATD-RELATED"/>
    <property type="match status" value="1"/>
</dbReference>
<dbReference type="GO" id="GO:0005886">
    <property type="term" value="C:plasma membrane"/>
    <property type="evidence" value="ECO:0007669"/>
    <property type="project" value="UniProtKB-SubCell"/>
</dbReference>
<evidence type="ECO:0000256" key="4">
    <source>
        <dbReference type="ARBA" id="ARBA00022692"/>
    </source>
</evidence>
<feature type="transmembrane region" description="Helical" evidence="7">
    <location>
        <begin position="54"/>
        <end position="73"/>
    </location>
</feature>
<evidence type="ECO:0000256" key="2">
    <source>
        <dbReference type="ARBA" id="ARBA00006679"/>
    </source>
</evidence>
<keyword evidence="6 7" id="KW-0472">Membrane</keyword>
<evidence type="ECO:0000256" key="5">
    <source>
        <dbReference type="ARBA" id="ARBA00022989"/>
    </source>
</evidence>
<keyword evidence="5 7" id="KW-1133">Transmembrane helix</keyword>
<keyword evidence="9" id="KW-1185">Reference proteome</keyword>
<organism evidence="8 9">
    <name type="scientific">Chitinilyticum piscinae</name>
    <dbReference type="NCBI Taxonomy" id="2866724"/>
    <lineage>
        <taxon>Bacteria</taxon>
        <taxon>Pseudomonadati</taxon>
        <taxon>Pseudomonadota</taxon>
        <taxon>Betaproteobacteria</taxon>
        <taxon>Neisseriales</taxon>
        <taxon>Chitinibacteraceae</taxon>
        <taxon>Chitinilyticum</taxon>
    </lineage>
</organism>